<gene>
    <name evidence="2" type="ORF">PNE45_02435</name>
</gene>
<dbReference type="Pfam" id="PF13306">
    <property type="entry name" value="LRR_5"/>
    <property type="match status" value="1"/>
</dbReference>
<accession>A0AAP3Q0H6</accession>
<evidence type="ECO:0000313" key="3">
    <source>
        <dbReference type="Proteomes" id="UP001212823"/>
    </source>
</evidence>
<keyword evidence="1" id="KW-0732">Signal</keyword>
<dbReference type="RefSeq" id="WP_306775028.1">
    <property type="nucleotide sequence ID" value="NZ_JADPAO010000001.1"/>
</dbReference>
<dbReference type="PANTHER" id="PTHR45661">
    <property type="entry name" value="SURFACE ANTIGEN"/>
    <property type="match status" value="1"/>
</dbReference>
<comment type="caution">
    <text evidence="2">The sequence shown here is derived from an EMBL/GenBank/DDBJ whole genome shotgun (WGS) entry which is preliminary data.</text>
</comment>
<name>A0AAP3Q0H6_9FIRM</name>
<evidence type="ECO:0000313" key="2">
    <source>
        <dbReference type="EMBL" id="MDB8016896.1"/>
    </source>
</evidence>
<dbReference type="InterPro" id="IPR032675">
    <property type="entry name" value="LRR_dom_sf"/>
</dbReference>
<evidence type="ECO:0000256" key="1">
    <source>
        <dbReference type="SAM" id="SignalP"/>
    </source>
</evidence>
<organism evidence="2 3">
    <name type="scientific">Agathobacter rectalis</name>
    <dbReference type="NCBI Taxonomy" id="39491"/>
    <lineage>
        <taxon>Bacteria</taxon>
        <taxon>Bacillati</taxon>
        <taxon>Bacillota</taxon>
        <taxon>Clostridia</taxon>
        <taxon>Lachnospirales</taxon>
        <taxon>Lachnospiraceae</taxon>
        <taxon>Agathobacter</taxon>
    </lineage>
</organism>
<proteinExistence type="predicted"/>
<dbReference type="SUPFAM" id="SSF52058">
    <property type="entry name" value="L domain-like"/>
    <property type="match status" value="1"/>
</dbReference>
<dbReference type="Proteomes" id="UP001212823">
    <property type="component" value="Unassembled WGS sequence"/>
</dbReference>
<dbReference type="AlphaFoldDB" id="A0AAP3Q0H6"/>
<feature type="chain" id="PRO_5042840943" evidence="1">
    <location>
        <begin position="26"/>
        <end position="321"/>
    </location>
</feature>
<reference evidence="2" key="1">
    <citation type="submission" date="2023-01" db="EMBL/GenBank/DDBJ databases">
        <title>Human gut microbiome strain richness.</title>
        <authorList>
            <person name="Chen-Liaw A."/>
        </authorList>
    </citation>
    <scope>NUCLEOTIDE SEQUENCE</scope>
    <source>
        <strain evidence="2">1001283st1_D2_1001283B150209_150212</strain>
    </source>
</reference>
<dbReference type="InterPro" id="IPR026906">
    <property type="entry name" value="LRR_5"/>
</dbReference>
<feature type="signal peptide" evidence="1">
    <location>
        <begin position="1"/>
        <end position="25"/>
    </location>
</feature>
<dbReference type="PANTHER" id="PTHR45661:SF3">
    <property type="entry name" value="IG-LIKE DOMAIN-CONTAINING PROTEIN"/>
    <property type="match status" value="1"/>
</dbReference>
<sequence length="321" mass="33151">MINRKQIATMTLAAATILTSIPVMADDNTNVVTGNPTSVDTRVEATVPSSYQITVPKKITLTVTKDSSNGGYTGYADYKVNVQGDIAANEIITVTPMKDTIELNQSGKTSKSATVALDANELDSAAISGAAGKDVSGTVTASGLTAGSWSGTAGFSVNVVEKYGEDITINDPSTYGIPTSGDVTIPSVVTDSNGVKHRVTSIGFHAFLNCTGLTSITIPTSVTDIESVAFVNCSNLTAIIISNSVTNIGTGAFGDCVKLTSAILPDNIEYIEKGIFDGCSSFASVTYKGITYTSKSALKTALTNNNVTVSDDAFDGTALTD</sequence>
<dbReference type="EMBL" id="JAQLYE010000003">
    <property type="protein sequence ID" value="MDB8016896.1"/>
    <property type="molecule type" value="Genomic_DNA"/>
</dbReference>
<protein>
    <submittedName>
        <fullName evidence="2">Leucine-rich repeat domain-containing protein</fullName>
    </submittedName>
</protein>
<dbReference type="Gene3D" id="3.80.10.10">
    <property type="entry name" value="Ribonuclease Inhibitor"/>
    <property type="match status" value="1"/>
</dbReference>
<dbReference type="InterPro" id="IPR053139">
    <property type="entry name" value="Surface_bspA-like"/>
</dbReference>